<organism evidence="2 5">
    <name type="scientific">Leptospira levettii</name>
    <dbReference type="NCBI Taxonomy" id="2023178"/>
    <lineage>
        <taxon>Bacteria</taxon>
        <taxon>Pseudomonadati</taxon>
        <taxon>Spirochaetota</taxon>
        <taxon>Spirochaetia</taxon>
        <taxon>Leptospirales</taxon>
        <taxon>Leptospiraceae</taxon>
        <taxon>Leptospira</taxon>
    </lineage>
</organism>
<protein>
    <recommendedName>
        <fullName evidence="6">Lipoprotein</fullName>
    </recommendedName>
</protein>
<evidence type="ECO:0008006" key="6">
    <source>
        <dbReference type="Google" id="ProtNLM"/>
    </source>
</evidence>
<evidence type="ECO:0000313" key="4">
    <source>
        <dbReference type="Proteomes" id="UP000297352"/>
    </source>
</evidence>
<dbReference type="Proteomes" id="UP001209694">
    <property type="component" value="Unassembled WGS sequence"/>
</dbReference>
<dbReference type="RefSeq" id="WP_100715818.1">
    <property type="nucleotide sequence ID" value="NZ_JAIZBN010000001.1"/>
</dbReference>
<evidence type="ECO:0000256" key="1">
    <source>
        <dbReference type="SAM" id="SignalP"/>
    </source>
</evidence>
<feature type="chain" id="PRO_5044383895" description="Lipoprotein" evidence="1">
    <location>
        <begin position="23"/>
        <end position="174"/>
    </location>
</feature>
<dbReference type="EMBL" id="RQGI01000049">
    <property type="protein sequence ID" value="TGL68953.1"/>
    <property type="molecule type" value="Genomic_DNA"/>
</dbReference>
<dbReference type="AlphaFoldDB" id="A0A2N0B127"/>
<reference evidence="3" key="1">
    <citation type="submission" date="2018-10" db="EMBL/GenBank/DDBJ databases">
        <authorList>
            <person name="Vincent A.T."/>
            <person name="Schiettekatte O."/>
            <person name="Bourhy P."/>
            <person name="Veyrier F.J."/>
            <person name="Picardeau M."/>
        </authorList>
    </citation>
    <scope>NUCLEOTIDE SEQUENCE</scope>
    <source>
        <strain evidence="3">201702449</strain>
    </source>
</reference>
<evidence type="ECO:0000313" key="5">
    <source>
        <dbReference type="Proteomes" id="UP001209694"/>
    </source>
</evidence>
<dbReference type="GeneID" id="93340012"/>
<keyword evidence="4" id="KW-1185">Reference proteome</keyword>
<sequence>MTFDLKKILVLMPVLFFLNCAAFPDPVTSKNRNKLKIEEKRIRLTFTGFYRYESEKEIIFDYIKKQGLIEDQSASSSLEVILQKKDPKYQYPFLHKVQFLLTFFSGGIFPSHIRTEQSLTFRYSRSDEILFENEYSVGMDQWRGIPVVILMITNWPNRIYKEQLLEVTKLEMTQ</sequence>
<comment type="caution">
    <text evidence="2">The sequence shown here is derived from an EMBL/GenBank/DDBJ whole genome shotgun (WGS) entry which is preliminary data.</text>
</comment>
<keyword evidence="1" id="KW-0732">Signal</keyword>
<reference evidence="2" key="3">
    <citation type="submission" date="2022-06" db="EMBL/GenBank/DDBJ databases">
        <title>Leptospira isolates from biofilms formed at urban environments.</title>
        <authorList>
            <person name="Ribeiro P.S."/>
            <person name="Sousa T."/>
            <person name="Carvalho N."/>
            <person name="Aburjaile F."/>
            <person name="Neves F."/>
            <person name="Oliveira D."/>
            <person name="Blanco L."/>
            <person name="Lima J."/>
            <person name="Costa F."/>
            <person name="Brenig B."/>
            <person name="Soares S."/>
            <person name="Ramos R."/>
            <person name="Goes-Neto A."/>
            <person name="Matiuzzi M."/>
            <person name="Azevedo V."/>
            <person name="Ristow P."/>
        </authorList>
    </citation>
    <scope>NUCLEOTIDE SEQUENCE</scope>
    <source>
        <strain evidence="2">VSF7</strain>
    </source>
</reference>
<dbReference type="Proteomes" id="UP000297352">
    <property type="component" value="Unassembled WGS sequence"/>
</dbReference>
<feature type="signal peptide" evidence="1">
    <location>
        <begin position="1"/>
        <end position="22"/>
    </location>
</feature>
<name>A0A2N0B127_9LEPT</name>
<dbReference type="EMBL" id="JAMQQD010000002">
    <property type="protein sequence ID" value="MCW7514712.1"/>
    <property type="molecule type" value="Genomic_DNA"/>
</dbReference>
<proteinExistence type="predicted"/>
<gene>
    <name evidence="3" type="ORF">EHQ60_13940</name>
    <name evidence="2" type="ORF">ND810_06050</name>
</gene>
<reference evidence="3" key="2">
    <citation type="journal article" date="2019" name="PLoS Negl. Trop. Dis.">
        <title>Revisiting the worldwide diversity of Leptospira species in the environment.</title>
        <authorList>
            <person name="Vincent A.T."/>
            <person name="Schiettekatte O."/>
            <person name="Bourhy P."/>
            <person name="Veyrier F.J."/>
            <person name="Picardeau M."/>
        </authorList>
    </citation>
    <scope>NUCLEOTIDE SEQUENCE</scope>
    <source>
        <strain evidence="3">201702449</strain>
    </source>
</reference>
<evidence type="ECO:0000313" key="2">
    <source>
        <dbReference type="EMBL" id="MCW7514712.1"/>
    </source>
</evidence>
<evidence type="ECO:0000313" key="3">
    <source>
        <dbReference type="EMBL" id="TGL68953.1"/>
    </source>
</evidence>
<accession>A0A2N0B127</accession>